<evidence type="ECO:0000313" key="1">
    <source>
        <dbReference type="EMBL" id="QXL88834.1"/>
    </source>
</evidence>
<dbReference type="GO" id="GO:0000030">
    <property type="term" value="F:mannosyltransferase activity"/>
    <property type="evidence" value="ECO:0007669"/>
    <property type="project" value="TreeGrafter"/>
</dbReference>
<dbReference type="Gene3D" id="3.90.550.20">
    <property type="match status" value="1"/>
</dbReference>
<dbReference type="InterPro" id="IPR029044">
    <property type="entry name" value="Nucleotide-diphossugar_trans"/>
</dbReference>
<dbReference type="EMBL" id="JAIMBW010000001">
    <property type="protein sequence ID" value="MBY4892072.1"/>
    <property type="molecule type" value="Genomic_DNA"/>
</dbReference>
<protein>
    <submittedName>
        <fullName evidence="1">Uncharacterized protein</fullName>
    </submittedName>
</protein>
<evidence type="ECO:0000313" key="2">
    <source>
        <dbReference type="Proteomes" id="UP000693972"/>
    </source>
</evidence>
<dbReference type="PANTHER" id="PTHR32385">
    <property type="entry name" value="MANNOSYL PHOSPHORYLINOSITOL CERAMIDE SYNTHASE"/>
    <property type="match status" value="1"/>
</dbReference>
<gene>
    <name evidence="1" type="ORF">KUL25_04770</name>
</gene>
<dbReference type="GO" id="GO:0051999">
    <property type="term" value="P:mannosyl-inositol phosphorylceramide biosynthetic process"/>
    <property type="evidence" value="ECO:0007669"/>
    <property type="project" value="TreeGrafter"/>
</dbReference>
<dbReference type="RefSeq" id="WP_257891896.1">
    <property type="nucleotide sequence ID" value="NZ_JAIMBW010000001.1"/>
</dbReference>
<organism evidence="1">
    <name type="scientific">Gymnodinialimonas phycosphaerae</name>
    <dbReference type="NCBI Taxonomy" id="2841589"/>
    <lineage>
        <taxon>Bacteria</taxon>
        <taxon>Pseudomonadati</taxon>
        <taxon>Pseudomonadota</taxon>
        <taxon>Alphaproteobacteria</taxon>
        <taxon>Rhodobacterales</taxon>
        <taxon>Paracoccaceae</taxon>
        <taxon>Gymnodinialimonas</taxon>
    </lineage>
</organism>
<accession>A0A975TY68</accession>
<dbReference type="AlphaFoldDB" id="A0A975TY68"/>
<dbReference type="Proteomes" id="UP000693972">
    <property type="component" value="Unassembled WGS sequence"/>
</dbReference>
<proteinExistence type="predicted"/>
<dbReference type="InterPro" id="IPR051706">
    <property type="entry name" value="Glycosyltransferase_domain"/>
</dbReference>
<dbReference type="EMBL" id="CP078073">
    <property type="protein sequence ID" value="QXL88834.1"/>
    <property type="molecule type" value="Genomic_DNA"/>
</dbReference>
<dbReference type="GO" id="GO:0016020">
    <property type="term" value="C:membrane"/>
    <property type="evidence" value="ECO:0007669"/>
    <property type="project" value="GOC"/>
</dbReference>
<sequence length="244" mass="28321">MSAVAIPKRLGHIWIGDKPAPTRWLQSWRDLHPDWSYTLYDNVYLTTRRWRNQRLIAHFFRQRRFEGVADLMRYELLFEKGGFIPGADFEALRNCDELFAEPCTYTCYDTYPKGRCKLTPFLASAPGTHTLALTLDEIHTTYAHAPETARQPWISVGNLFLRGLVEKYRAEIRDLRIWPAYFFVPKNKDKPRYDGPGRIYAEHHWGTTLGKYEGTPNPQLFEDVAFVLDATPALPLTAETPEEP</sequence>
<dbReference type="PANTHER" id="PTHR32385:SF15">
    <property type="entry name" value="INOSITOL PHOSPHOCERAMIDE MANNOSYLTRANSFERASE 1"/>
    <property type="match status" value="1"/>
</dbReference>
<name>A0A975TY68_9RHOB</name>
<reference evidence="1 2" key="1">
    <citation type="submission" date="2021-07" db="EMBL/GenBank/DDBJ databases">
        <title>Karlodiniumbacter phycospheric gen. nov., sp. nov., a phycosphere bacterium isolated from karlodinium veneficum.</title>
        <authorList>
            <person name="Peng Y."/>
            <person name="Jiang L."/>
            <person name="Lee J."/>
        </authorList>
    </citation>
    <scope>NUCLEOTIDE SEQUENCE</scope>
    <source>
        <strain evidence="1 2">N5</strain>
    </source>
</reference>
<keyword evidence="2" id="KW-1185">Reference proteome</keyword>
<dbReference type="SUPFAM" id="SSF53448">
    <property type="entry name" value="Nucleotide-diphospho-sugar transferases"/>
    <property type="match status" value="1"/>
</dbReference>